<evidence type="ECO:0000256" key="6">
    <source>
        <dbReference type="ARBA" id="ARBA00022679"/>
    </source>
</evidence>
<evidence type="ECO:0000256" key="3">
    <source>
        <dbReference type="ARBA" id="ARBA00012513"/>
    </source>
</evidence>
<sequence>MGSCLCTPAKAGVHHRRRDIIKPLPQNSVHDSSPRKSSVAAVPHHRSIIWVLDKTAGDDIFGKYLFGKELGRGEFGITYRCVHRETGEPFACKTISKSKLKTEIDVEDHLTIVCFKEAYEDREAVYLVMELCEGGELFDRIVAKGHYTERAAANVTRTMLVVCQVCHKHGVNMKPENFLFADSSENAQLKAIDFGLSIFFDPGRRFTEIVGSPYYMAPEVLRRNYGSEIDVWSAGVILYILLCGVPPFWAESEEGIAQAIVRGTIDFEKETWKQVSEEAKELVRCMLDPNPHNRLTVEEVLDHPWIRNANQVPNVPLGENVTLRIKQFSLMNKFKKKVLRVVADNLPEDQIDGIRQIFEMMDIDNNGNLTFEELRDGLVKIGHNVADPDVHMLLDAADADGNGTLSCEEFVMVSVHLKKIDSDEFLHQAFGYFDKNNSGYIEFKELREALLDDTLGPANEQVIQDIIFDVDLDKDGRISFGEFKGMMKTGMDWKMASRQYSRALLNVLSRKLLKDESLQTYISTENHEHNISKIYISHRSSITQISYYKS</sequence>
<dbReference type="InterPro" id="IPR011992">
    <property type="entry name" value="EF-hand-dom_pair"/>
</dbReference>
<feature type="domain" description="Protein kinase" evidence="20">
    <location>
        <begin position="64"/>
        <end position="306"/>
    </location>
</feature>
<keyword evidence="10 19" id="KW-0547">Nucleotide-binding</keyword>
<accession>A0A5N5G542</accession>
<dbReference type="InterPro" id="IPR017441">
    <property type="entry name" value="Protein_kinase_ATP_BS"/>
</dbReference>
<dbReference type="InterPro" id="IPR050205">
    <property type="entry name" value="CDPK_Ser/Thr_kinases"/>
</dbReference>
<dbReference type="PROSITE" id="PS50011">
    <property type="entry name" value="PROTEIN_KINASE_DOM"/>
    <property type="match status" value="1"/>
</dbReference>
<comment type="similarity">
    <text evidence="16">Belongs to the protein kinase superfamily. Ser/Thr protein kinase family. CDPK subfamily.</text>
</comment>
<evidence type="ECO:0000256" key="12">
    <source>
        <dbReference type="ARBA" id="ARBA00022837"/>
    </source>
</evidence>
<reference evidence="22 23" key="3">
    <citation type="submission" date="2019-11" db="EMBL/GenBank/DDBJ databases">
        <title>A de novo genome assembly of a pear dwarfing rootstock.</title>
        <authorList>
            <person name="Wang F."/>
            <person name="Wang J."/>
            <person name="Li S."/>
            <person name="Zhang Y."/>
            <person name="Fang M."/>
            <person name="Ma L."/>
            <person name="Zhao Y."/>
            <person name="Jiang S."/>
        </authorList>
    </citation>
    <scope>NUCLEOTIDE SEQUENCE [LARGE SCALE GENOMIC DNA]</scope>
    <source>
        <strain evidence="22">S2</strain>
        <tissue evidence="22">Leaf</tissue>
    </source>
</reference>
<dbReference type="Gene3D" id="1.10.510.10">
    <property type="entry name" value="Transferase(Phosphotransferase) domain 1"/>
    <property type="match status" value="1"/>
</dbReference>
<reference evidence="23" key="2">
    <citation type="submission" date="2019-10" db="EMBL/GenBank/DDBJ databases">
        <title>A de novo genome assembly of a pear dwarfing rootstock.</title>
        <authorList>
            <person name="Wang F."/>
            <person name="Wang J."/>
            <person name="Li S."/>
            <person name="Zhang Y."/>
            <person name="Fang M."/>
            <person name="Ma L."/>
            <person name="Zhao Y."/>
            <person name="Jiang S."/>
        </authorList>
    </citation>
    <scope>NUCLEOTIDE SEQUENCE [LARGE SCALE GENOMIC DNA]</scope>
</reference>
<dbReference type="GO" id="GO:0004674">
    <property type="term" value="F:protein serine/threonine kinase activity"/>
    <property type="evidence" value="ECO:0007669"/>
    <property type="project" value="UniProtKB-KW"/>
</dbReference>
<dbReference type="Gene3D" id="3.30.200.20">
    <property type="entry name" value="Phosphorylase Kinase, domain 1"/>
    <property type="match status" value="1"/>
</dbReference>
<keyword evidence="6" id="KW-0808">Transferase</keyword>
<gene>
    <name evidence="22" type="ORF">D8674_018541</name>
</gene>
<dbReference type="Gene3D" id="1.10.238.10">
    <property type="entry name" value="EF-hand"/>
    <property type="match status" value="1"/>
</dbReference>
<keyword evidence="12" id="KW-0106">Calcium</keyword>
<evidence type="ECO:0000256" key="14">
    <source>
        <dbReference type="ARBA" id="ARBA00023136"/>
    </source>
</evidence>
<dbReference type="Pfam" id="PF13499">
    <property type="entry name" value="EF-hand_7"/>
    <property type="match status" value="2"/>
</dbReference>
<dbReference type="GO" id="GO:0005509">
    <property type="term" value="F:calcium ion binding"/>
    <property type="evidence" value="ECO:0007669"/>
    <property type="project" value="InterPro"/>
</dbReference>
<dbReference type="SMART" id="SM00054">
    <property type="entry name" value="EFh"/>
    <property type="match status" value="4"/>
</dbReference>
<dbReference type="SUPFAM" id="SSF47473">
    <property type="entry name" value="EF-hand"/>
    <property type="match status" value="1"/>
</dbReference>
<comment type="catalytic activity">
    <reaction evidence="18">
        <text>L-seryl-[protein] + ATP = O-phospho-L-seryl-[protein] + ADP + H(+)</text>
        <dbReference type="Rhea" id="RHEA:17989"/>
        <dbReference type="Rhea" id="RHEA-COMP:9863"/>
        <dbReference type="Rhea" id="RHEA-COMP:11604"/>
        <dbReference type="ChEBI" id="CHEBI:15378"/>
        <dbReference type="ChEBI" id="CHEBI:29999"/>
        <dbReference type="ChEBI" id="CHEBI:30616"/>
        <dbReference type="ChEBI" id="CHEBI:83421"/>
        <dbReference type="ChEBI" id="CHEBI:456216"/>
        <dbReference type="EC" id="2.7.11.1"/>
    </reaction>
</comment>
<evidence type="ECO:0000256" key="7">
    <source>
        <dbReference type="ARBA" id="ARBA00022707"/>
    </source>
</evidence>
<feature type="domain" description="EF-hand" evidence="21">
    <location>
        <begin position="385"/>
        <end position="420"/>
    </location>
</feature>
<evidence type="ECO:0000256" key="18">
    <source>
        <dbReference type="ARBA" id="ARBA00048679"/>
    </source>
</evidence>
<evidence type="ECO:0000313" key="23">
    <source>
        <dbReference type="Proteomes" id="UP000327157"/>
    </source>
</evidence>
<feature type="binding site" evidence="19">
    <location>
        <position position="93"/>
    </location>
    <ligand>
        <name>ATP</name>
        <dbReference type="ChEBI" id="CHEBI:30616"/>
    </ligand>
</feature>
<keyword evidence="14" id="KW-0472">Membrane</keyword>
<reference evidence="22 23" key="1">
    <citation type="submission" date="2019-09" db="EMBL/GenBank/DDBJ databases">
        <authorList>
            <person name="Ou C."/>
        </authorList>
    </citation>
    <scope>NUCLEOTIDE SEQUENCE [LARGE SCALE GENOMIC DNA]</scope>
    <source>
        <strain evidence="22">S2</strain>
        <tissue evidence="22">Leaf</tissue>
    </source>
</reference>
<dbReference type="PROSITE" id="PS00107">
    <property type="entry name" value="PROTEIN_KINASE_ATP"/>
    <property type="match status" value="1"/>
</dbReference>
<feature type="domain" description="EF-hand" evidence="21">
    <location>
        <begin position="421"/>
        <end position="456"/>
    </location>
</feature>
<dbReference type="PROSITE" id="PS50222">
    <property type="entry name" value="EF_HAND_2"/>
    <property type="match status" value="4"/>
</dbReference>
<evidence type="ECO:0000256" key="2">
    <source>
        <dbReference type="ARBA" id="ARBA00005354"/>
    </source>
</evidence>
<evidence type="ECO:0000313" key="22">
    <source>
        <dbReference type="EMBL" id="KAB2610509.1"/>
    </source>
</evidence>
<comment type="similarity">
    <text evidence="2">Belongs to the protein kinase superfamily. CAMK Ser/Thr protein kinase family. CaMK subfamily.</text>
</comment>
<name>A0A5N5G542_9ROSA</name>
<dbReference type="InterPro" id="IPR002048">
    <property type="entry name" value="EF_hand_dom"/>
</dbReference>
<dbReference type="InterPro" id="IPR011009">
    <property type="entry name" value="Kinase-like_dom_sf"/>
</dbReference>
<evidence type="ECO:0000259" key="21">
    <source>
        <dbReference type="PROSITE" id="PS50222"/>
    </source>
</evidence>
<dbReference type="PROSITE" id="PS00018">
    <property type="entry name" value="EF_HAND_1"/>
    <property type="match status" value="4"/>
</dbReference>
<proteinExistence type="inferred from homology"/>
<evidence type="ECO:0000256" key="19">
    <source>
        <dbReference type="PROSITE-ProRule" id="PRU10141"/>
    </source>
</evidence>
<evidence type="ECO:0000256" key="17">
    <source>
        <dbReference type="ARBA" id="ARBA00047899"/>
    </source>
</evidence>
<dbReference type="Pfam" id="PF00069">
    <property type="entry name" value="Pkinase"/>
    <property type="match status" value="1"/>
</dbReference>
<keyword evidence="8" id="KW-0479">Metal-binding</keyword>
<keyword evidence="5" id="KW-0597">Phosphoprotein</keyword>
<protein>
    <recommendedName>
        <fullName evidence="3">non-specific serine/threonine protein kinase</fullName>
        <ecNumber evidence="3">2.7.11.1</ecNumber>
    </recommendedName>
</protein>
<dbReference type="Proteomes" id="UP000327157">
    <property type="component" value="Chromosome 17"/>
</dbReference>
<dbReference type="FunFam" id="1.10.238.10:FF:000050">
    <property type="entry name" value="Calcium-dependent protein kinase 7"/>
    <property type="match status" value="1"/>
</dbReference>
<evidence type="ECO:0000256" key="16">
    <source>
        <dbReference type="ARBA" id="ARBA00024334"/>
    </source>
</evidence>
<dbReference type="OrthoDB" id="40902at2759"/>
<keyword evidence="15" id="KW-0449">Lipoprotein</keyword>
<comment type="catalytic activity">
    <reaction evidence="17">
        <text>L-threonyl-[protein] + ATP = O-phospho-L-threonyl-[protein] + ADP + H(+)</text>
        <dbReference type="Rhea" id="RHEA:46608"/>
        <dbReference type="Rhea" id="RHEA-COMP:11060"/>
        <dbReference type="Rhea" id="RHEA-COMP:11605"/>
        <dbReference type="ChEBI" id="CHEBI:15378"/>
        <dbReference type="ChEBI" id="CHEBI:30013"/>
        <dbReference type="ChEBI" id="CHEBI:30616"/>
        <dbReference type="ChEBI" id="CHEBI:61977"/>
        <dbReference type="ChEBI" id="CHEBI:456216"/>
        <dbReference type="EC" id="2.7.11.1"/>
    </reaction>
</comment>
<evidence type="ECO:0000256" key="15">
    <source>
        <dbReference type="ARBA" id="ARBA00023288"/>
    </source>
</evidence>
<comment type="caution">
    <text evidence="22">The sequence shown here is derived from an EMBL/GenBank/DDBJ whole genome shotgun (WGS) entry which is preliminary data.</text>
</comment>
<evidence type="ECO:0000256" key="1">
    <source>
        <dbReference type="ARBA" id="ARBA00004635"/>
    </source>
</evidence>
<dbReference type="CDD" id="cd05117">
    <property type="entry name" value="STKc_CAMK"/>
    <property type="match status" value="1"/>
</dbReference>
<keyword evidence="7" id="KW-0519">Myristate</keyword>
<dbReference type="PANTHER" id="PTHR24349">
    <property type="entry name" value="SERINE/THREONINE-PROTEIN KINASE"/>
    <property type="match status" value="1"/>
</dbReference>
<keyword evidence="11 22" id="KW-0418">Kinase</keyword>
<dbReference type="FunFam" id="1.10.510.10:FF:000067">
    <property type="entry name" value="calcium-dependent protein kinase 13"/>
    <property type="match status" value="1"/>
</dbReference>
<evidence type="ECO:0000256" key="8">
    <source>
        <dbReference type="ARBA" id="ARBA00022723"/>
    </source>
</evidence>
<dbReference type="EMBL" id="SMOL01000487">
    <property type="protein sequence ID" value="KAB2610509.1"/>
    <property type="molecule type" value="Genomic_DNA"/>
</dbReference>
<dbReference type="InterPro" id="IPR000719">
    <property type="entry name" value="Prot_kinase_dom"/>
</dbReference>
<feature type="domain" description="EF-hand" evidence="21">
    <location>
        <begin position="349"/>
        <end position="384"/>
    </location>
</feature>
<keyword evidence="23" id="KW-1185">Reference proteome</keyword>
<evidence type="ECO:0000256" key="11">
    <source>
        <dbReference type="ARBA" id="ARBA00022777"/>
    </source>
</evidence>
<feature type="domain" description="EF-hand" evidence="21">
    <location>
        <begin position="458"/>
        <end position="493"/>
    </location>
</feature>
<dbReference type="AlphaFoldDB" id="A0A5N5G542"/>
<evidence type="ECO:0000256" key="4">
    <source>
        <dbReference type="ARBA" id="ARBA00022527"/>
    </source>
</evidence>
<evidence type="ECO:0000259" key="20">
    <source>
        <dbReference type="PROSITE" id="PS50011"/>
    </source>
</evidence>
<keyword evidence="4" id="KW-0723">Serine/threonine-protein kinase</keyword>
<keyword evidence="13 19" id="KW-0067">ATP-binding</keyword>
<evidence type="ECO:0000256" key="9">
    <source>
        <dbReference type="ARBA" id="ARBA00022737"/>
    </source>
</evidence>
<organism evidence="22 23">
    <name type="scientific">Pyrus ussuriensis x Pyrus communis</name>
    <dbReference type="NCBI Taxonomy" id="2448454"/>
    <lineage>
        <taxon>Eukaryota</taxon>
        <taxon>Viridiplantae</taxon>
        <taxon>Streptophyta</taxon>
        <taxon>Embryophyta</taxon>
        <taxon>Tracheophyta</taxon>
        <taxon>Spermatophyta</taxon>
        <taxon>Magnoliopsida</taxon>
        <taxon>eudicotyledons</taxon>
        <taxon>Gunneridae</taxon>
        <taxon>Pentapetalae</taxon>
        <taxon>rosids</taxon>
        <taxon>fabids</taxon>
        <taxon>Rosales</taxon>
        <taxon>Rosaceae</taxon>
        <taxon>Amygdaloideae</taxon>
        <taxon>Maleae</taxon>
        <taxon>Pyrus</taxon>
    </lineage>
</organism>
<evidence type="ECO:0000256" key="10">
    <source>
        <dbReference type="ARBA" id="ARBA00022741"/>
    </source>
</evidence>
<dbReference type="GO" id="GO:0016020">
    <property type="term" value="C:membrane"/>
    <property type="evidence" value="ECO:0007669"/>
    <property type="project" value="UniProtKB-SubCell"/>
</dbReference>
<comment type="subcellular location">
    <subcellularLocation>
        <location evidence="1">Membrane</location>
        <topology evidence="1">Lipid-anchor</topology>
    </subcellularLocation>
</comment>
<evidence type="ECO:0000256" key="13">
    <source>
        <dbReference type="ARBA" id="ARBA00022840"/>
    </source>
</evidence>
<dbReference type="EC" id="2.7.11.1" evidence="3"/>
<dbReference type="SUPFAM" id="SSF56112">
    <property type="entry name" value="Protein kinase-like (PK-like)"/>
    <property type="match status" value="1"/>
</dbReference>
<evidence type="ECO:0000256" key="5">
    <source>
        <dbReference type="ARBA" id="ARBA00022553"/>
    </source>
</evidence>
<keyword evidence="9" id="KW-0677">Repeat</keyword>
<dbReference type="InterPro" id="IPR018247">
    <property type="entry name" value="EF_Hand_1_Ca_BS"/>
</dbReference>
<dbReference type="GO" id="GO:0005524">
    <property type="term" value="F:ATP binding"/>
    <property type="evidence" value="ECO:0007669"/>
    <property type="project" value="UniProtKB-UniRule"/>
</dbReference>